<accession>A0A7S0EE36</accession>
<dbReference type="EMBL" id="HBEO01014032">
    <property type="protein sequence ID" value="CAD8482443.1"/>
    <property type="molecule type" value="Transcribed_RNA"/>
</dbReference>
<reference evidence="1" key="1">
    <citation type="submission" date="2021-01" db="EMBL/GenBank/DDBJ databases">
        <authorList>
            <person name="Corre E."/>
            <person name="Pelletier E."/>
            <person name="Niang G."/>
            <person name="Scheremetjew M."/>
            <person name="Finn R."/>
            <person name="Kale V."/>
            <person name="Holt S."/>
            <person name="Cochrane G."/>
            <person name="Meng A."/>
            <person name="Brown T."/>
            <person name="Cohen L."/>
        </authorList>
    </citation>
    <scope>NUCLEOTIDE SEQUENCE</scope>
    <source>
        <strain evidence="1">CCMP325</strain>
    </source>
</reference>
<evidence type="ECO:0000313" key="1">
    <source>
        <dbReference type="EMBL" id="CAD8482443.1"/>
    </source>
</evidence>
<dbReference type="AlphaFoldDB" id="A0A7S0EE36"/>
<name>A0A7S0EE36_9CRYP</name>
<proteinExistence type="predicted"/>
<organism evidence="1">
    <name type="scientific">Hanusia phi</name>
    <dbReference type="NCBI Taxonomy" id="3032"/>
    <lineage>
        <taxon>Eukaryota</taxon>
        <taxon>Cryptophyceae</taxon>
        <taxon>Pyrenomonadales</taxon>
        <taxon>Geminigeraceae</taxon>
        <taxon>Hanusia</taxon>
    </lineage>
</organism>
<sequence length="151" mass="17810">MMVDDSVRAKETTITRYSCWYIHRKQQSINFRWTLEKVYDGHGRLVQIRNFLKPVSDEEFERGQANPATRRPFSAEVDRVFQAAQNHMRSAALSRMDLETYLKTREGSVFVHQFTSAVRERFRPLVLRAQEQRSKNAMRALPQDLKTGEFI</sequence>
<gene>
    <name evidence="1" type="ORF">HPHI1048_LOCUS9543</name>
</gene>
<protein>
    <submittedName>
        <fullName evidence="1">Uncharacterized protein</fullName>
    </submittedName>
</protein>